<comment type="subcellular location">
    <subcellularLocation>
        <location evidence="1">Cell membrane</location>
        <topology evidence="1">Multi-pass membrane protein</topology>
    </subcellularLocation>
</comment>
<keyword evidence="10" id="KW-1185">Reference proteome</keyword>
<feature type="transmembrane region" description="Helical" evidence="7">
    <location>
        <begin position="75"/>
        <end position="97"/>
    </location>
</feature>
<dbReference type="Proteomes" id="UP000000245">
    <property type="component" value="Plasmid pACRY04"/>
</dbReference>
<feature type="transmembrane region" description="Helical" evidence="7">
    <location>
        <begin position="109"/>
        <end position="131"/>
    </location>
</feature>
<feature type="transmembrane region" description="Helical" evidence="7">
    <location>
        <begin position="12"/>
        <end position="35"/>
    </location>
</feature>
<evidence type="ECO:0000256" key="5">
    <source>
        <dbReference type="ARBA" id="ARBA00023136"/>
    </source>
</evidence>
<feature type="domain" description="Type IV secretion system coupling protein TraD DNA-binding" evidence="8">
    <location>
        <begin position="175"/>
        <end position="585"/>
    </location>
</feature>
<dbReference type="PANTHER" id="PTHR37937:SF1">
    <property type="entry name" value="CONJUGATIVE TRANSFER: DNA TRANSPORT"/>
    <property type="match status" value="1"/>
</dbReference>
<feature type="region of interest" description="Disordered" evidence="6">
    <location>
        <begin position="520"/>
        <end position="549"/>
    </location>
</feature>
<evidence type="ECO:0000256" key="7">
    <source>
        <dbReference type="SAM" id="Phobius"/>
    </source>
</evidence>
<evidence type="ECO:0000256" key="3">
    <source>
        <dbReference type="ARBA" id="ARBA00022692"/>
    </source>
</evidence>
<protein>
    <submittedName>
        <fullName evidence="9">Type IV secretory pathway VirD4 components-like protein</fullName>
    </submittedName>
</protein>
<name>A5FU76_ACICJ</name>
<dbReference type="AlphaFoldDB" id="A5FU76"/>
<accession>A5FU76</accession>
<gene>
    <name evidence="9" type="ordered locus">Acry_3560</name>
</gene>
<dbReference type="eggNOG" id="COG3505">
    <property type="taxonomic scope" value="Bacteria"/>
</dbReference>
<dbReference type="Gene3D" id="3.40.50.300">
    <property type="entry name" value="P-loop containing nucleotide triphosphate hydrolases"/>
    <property type="match status" value="2"/>
</dbReference>
<keyword evidence="5 7" id="KW-0472">Membrane</keyword>
<keyword evidence="9" id="KW-0614">Plasmid</keyword>
<evidence type="ECO:0000259" key="8">
    <source>
        <dbReference type="Pfam" id="PF10412"/>
    </source>
</evidence>
<dbReference type="SUPFAM" id="SSF52540">
    <property type="entry name" value="P-loop containing nucleoside triphosphate hydrolases"/>
    <property type="match status" value="1"/>
</dbReference>
<reference evidence="9 10" key="1">
    <citation type="submission" date="2007-05" db="EMBL/GenBank/DDBJ databases">
        <title>Complete sequence of plasmid4 pACRY04 of Acidiphilium cryptum JF-5.</title>
        <authorList>
            <consortium name="US DOE Joint Genome Institute"/>
            <person name="Copeland A."/>
            <person name="Lucas S."/>
            <person name="Lapidus A."/>
            <person name="Barry K."/>
            <person name="Detter J.C."/>
            <person name="Glavina del Rio T."/>
            <person name="Hammon N."/>
            <person name="Israni S."/>
            <person name="Dalin E."/>
            <person name="Tice H."/>
            <person name="Pitluck S."/>
            <person name="Sims D."/>
            <person name="Brettin T."/>
            <person name="Bruce D."/>
            <person name="Han C."/>
            <person name="Schmutz J."/>
            <person name="Larimer F."/>
            <person name="Land M."/>
            <person name="Hauser L."/>
            <person name="Kyrpides N."/>
            <person name="Kim E."/>
            <person name="Magnuson T."/>
            <person name="Richardson P."/>
        </authorList>
    </citation>
    <scope>NUCLEOTIDE SEQUENCE [LARGE SCALE GENOMIC DNA]</scope>
    <source>
        <strain evidence="9 10">JF-5</strain>
        <plasmid evidence="10">Plasmid pACRY04</plasmid>
    </source>
</reference>
<organism evidence="9 10">
    <name type="scientific">Acidiphilium cryptum (strain JF-5)</name>
    <dbReference type="NCBI Taxonomy" id="349163"/>
    <lineage>
        <taxon>Bacteria</taxon>
        <taxon>Pseudomonadati</taxon>
        <taxon>Pseudomonadota</taxon>
        <taxon>Alphaproteobacteria</taxon>
        <taxon>Acetobacterales</taxon>
        <taxon>Acidocellaceae</taxon>
        <taxon>Acidiphilium</taxon>
    </lineage>
</organism>
<dbReference type="GO" id="GO:0005886">
    <property type="term" value="C:plasma membrane"/>
    <property type="evidence" value="ECO:0007669"/>
    <property type="project" value="UniProtKB-SubCell"/>
</dbReference>
<evidence type="ECO:0000256" key="6">
    <source>
        <dbReference type="SAM" id="MobiDB-lite"/>
    </source>
</evidence>
<keyword evidence="3 7" id="KW-0812">Transmembrane</keyword>
<dbReference type="EMBL" id="CP000692">
    <property type="protein sequence ID" value="ABQ29158.1"/>
    <property type="molecule type" value="Genomic_DNA"/>
</dbReference>
<evidence type="ECO:0000256" key="1">
    <source>
        <dbReference type="ARBA" id="ARBA00004651"/>
    </source>
</evidence>
<geneLocation type="plasmid" evidence="9 10">
    <name>pACRY04</name>
</geneLocation>
<evidence type="ECO:0000313" key="9">
    <source>
        <dbReference type="EMBL" id="ABQ29158.1"/>
    </source>
</evidence>
<proteinExistence type="predicted"/>
<dbReference type="HOGENOM" id="CLU_016763_5_1_5"/>
<evidence type="ECO:0000256" key="4">
    <source>
        <dbReference type="ARBA" id="ARBA00022989"/>
    </source>
</evidence>
<keyword evidence="2" id="KW-1003">Cell membrane</keyword>
<dbReference type="InterPro" id="IPR019476">
    <property type="entry name" value="T4SS_TraD_DNA-bd"/>
</dbReference>
<feature type="transmembrane region" description="Helical" evidence="7">
    <location>
        <begin position="41"/>
        <end position="63"/>
    </location>
</feature>
<dbReference type="InterPro" id="IPR051539">
    <property type="entry name" value="T4SS-coupling_protein"/>
</dbReference>
<evidence type="ECO:0000313" key="10">
    <source>
        <dbReference type="Proteomes" id="UP000000245"/>
    </source>
</evidence>
<sequence>MLSIKPSTSNAVYRVAMGFTMIYAALLTFGFWFAWLRAESAYLFILQSSAASIIVNVGLPAIANMARNQVERRQIFHRALSLVVVLGIVNFAGLYYGSKYLYETGFPGWAAWFTTILVAGMVTLLATFITLGAPSIEKQIMEIPPHIGALRPGEKWLRGAKIEAAPQGQIIDRGRLSVGGIPLEWDREVQHTFLNGAAGTGKTQVAEGFLRAIRERALLPYIKKSPRVIILDPGGAYYSRFGQDGDVLLNPFDARSVAWSPFAEIKRPQDFNRVAAAFVPLAEGPNKEWSEFGRKTMADTMRAMVRNDEKSPQELFRLLDGSAENLAFYLNNAEIYGLTGEENMKMFSNAKATIAPNIEIFQYLKPDGNFSVRDWLRKGDEANDSGWLFITYRDDQMKLLRQFVAAMADLAILEGLSLPSNEGLPAEEHRRLFYFMDELDSIGAVSELKDALIKLRKFGGCCVLGLQTISQLRAVYGRDTTRAILGNVATNVVLRPQDGETAEEMEKLLGDQDIERETVTYSQSAGNSRSGMFGNGHSNTSTGRTANQQRQIVTRKCVLASELQNMENLHGILMRPASPHHPFTLDYVEMPRINAPFVEHEYAG</sequence>
<keyword evidence="4 7" id="KW-1133">Transmembrane helix</keyword>
<dbReference type="KEGG" id="acr:Acry_3560"/>
<dbReference type="Pfam" id="PF10412">
    <property type="entry name" value="TrwB_AAD_bind"/>
    <property type="match status" value="1"/>
</dbReference>
<dbReference type="InterPro" id="IPR027417">
    <property type="entry name" value="P-loop_NTPase"/>
</dbReference>
<evidence type="ECO:0000256" key="2">
    <source>
        <dbReference type="ARBA" id="ARBA00022475"/>
    </source>
</evidence>
<dbReference type="CDD" id="cd01127">
    <property type="entry name" value="TrwB_TraG_TraD_VirD4"/>
    <property type="match status" value="1"/>
</dbReference>
<dbReference type="PANTHER" id="PTHR37937">
    <property type="entry name" value="CONJUGATIVE TRANSFER: DNA TRANSPORT"/>
    <property type="match status" value="1"/>
</dbReference>
<dbReference type="RefSeq" id="WP_011930823.1">
    <property type="nucleotide sequence ID" value="NC_009470.1"/>
</dbReference>